<dbReference type="STRING" id="1229780.BN381_80308"/>
<evidence type="ECO:0000259" key="4">
    <source>
        <dbReference type="Pfam" id="PF26299"/>
    </source>
</evidence>
<evidence type="ECO:0000256" key="1">
    <source>
        <dbReference type="HAMAP-Rule" id="MF_02209"/>
    </source>
</evidence>
<keyword evidence="1" id="KW-0573">Peptidoglycan synthesis</keyword>
<feature type="region of interest" description="Disordered" evidence="2">
    <location>
        <begin position="72"/>
        <end position="96"/>
    </location>
</feature>
<dbReference type="UniPathway" id="UPA00219"/>
<keyword evidence="1" id="KW-0131">Cell cycle</keyword>
<dbReference type="Pfam" id="PF26299">
    <property type="entry name" value="MurL_N"/>
    <property type="match status" value="1"/>
</dbReference>
<dbReference type="Pfam" id="PF26298">
    <property type="entry name" value="MurL_epimerase_C"/>
    <property type="match status" value="1"/>
</dbReference>
<feature type="domain" description="MurL N-terminal" evidence="4">
    <location>
        <begin position="106"/>
        <end position="348"/>
    </location>
</feature>
<sequence>MTTTTPAAILADRCPELATVDRFEILTPELTFELDKAAGGVGSSTGRYRLVTHFRLTGGGDEVARFAEEVVFRGPPPNRPSASADDSGALGDPGKPVDLMADGRGGWAALARLVALATGTSYYKVAAPTMISVGLGPITPAEDAFVRALYDHGMREFAVRNDLPVPLIQRWESQLDDQSVPSASLGRIGKDSMVGPDALAADGSGVTPLVPVGGGKDSALVLSVLGTRAVAFTINATAAPRRVASAAGLKLLTATRRLDPSLRNWNQRGALNGHIPVTAVVTAISALVARAHGCSDVVLGNERSASEPTRWVHGEPVNHQWAKSLEAEDLTQAALHAVTGGRLRTFSILRPFTEVAIASGLVADEAQLGAFLSCNEAFTIWRETSQRTDATWCLNCPKCRFTSLMLAPHVTSDRFEVIFGGRPLHDPRQVDGYRELWDEESKPYECVGEMVESAAAMAELSTRPEWANAAVVQALGAEATRYAEKHQASLVSLMTPTSEHRVPEPYLGWMLDRLDPTRAG</sequence>
<keyword evidence="1" id="KW-0132">Cell division</keyword>
<comment type="catalytic activity">
    <reaction evidence="1">
        <text>UDP-N-acetyl-alpha-D-muramoyl-L-alanyl-L-glutamate + ATP + H2O = UDP-N-acetyl-alpha-D-muramoyl-L-alanyl-D-glutamate + AMP + diphosphate + H(+)</text>
        <dbReference type="Rhea" id="RHEA:58812"/>
        <dbReference type="ChEBI" id="CHEBI:15377"/>
        <dbReference type="ChEBI" id="CHEBI:15378"/>
        <dbReference type="ChEBI" id="CHEBI:30616"/>
        <dbReference type="ChEBI" id="CHEBI:33019"/>
        <dbReference type="ChEBI" id="CHEBI:83900"/>
        <dbReference type="ChEBI" id="CHEBI:142725"/>
        <dbReference type="ChEBI" id="CHEBI:456215"/>
        <dbReference type="EC" id="5.1.1.23"/>
    </reaction>
</comment>
<comment type="similarity">
    <text evidence="1">Belongs to the MurL family.</text>
</comment>
<dbReference type="HOGENOM" id="CLU_045660_0_0_11"/>
<dbReference type="AlphaFoldDB" id="R4Z4Y1"/>
<evidence type="ECO:0000313" key="6">
    <source>
        <dbReference type="Proteomes" id="UP000018291"/>
    </source>
</evidence>
<dbReference type="GO" id="GO:0016855">
    <property type="term" value="F:racemase and epimerase activity, acting on amino acids and derivatives"/>
    <property type="evidence" value="ECO:0007669"/>
    <property type="project" value="UniProtKB-UniRule"/>
</dbReference>
<comment type="function">
    <text evidence="1">Cell wall formation. Catalyzes epimerization of the terminal L-glutamate in UDP-N-acetyl-alpha-D-muramoyl-L-alanyl-L-glutamate.</text>
</comment>
<dbReference type="GO" id="GO:0051301">
    <property type="term" value="P:cell division"/>
    <property type="evidence" value="ECO:0007669"/>
    <property type="project" value="UniProtKB-KW"/>
</dbReference>
<dbReference type="GO" id="GO:0009252">
    <property type="term" value="P:peptidoglycan biosynthetic process"/>
    <property type="evidence" value="ECO:0007669"/>
    <property type="project" value="UniProtKB-UniRule"/>
</dbReference>
<accession>R4Z4Y1</accession>
<feature type="domain" description="MurL C-terminal" evidence="3">
    <location>
        <begin position="371"/>
        <end position="488"/>
    </location>
</feature>
<dbReference type="InterPro" id="IPR043689">
    <property type="entry name" value="MurL"/>
</dbReference>
<keyword evidence="1" id="KW-0413">Isomerase</keyword>
<evidence type="ECO:0000259" key="3">
    <source>
        <dbReference type="Pfam" id="PF26298"/>
    </source>
</evidence>
<dbReference type="Proteomes" id="UP000018291">
    <property type="component" value="Unassembled WGS sequence"/>
</dbReference>
<name>R4Z4Y1_9ACTN</name>
<dbReference type="GO" id="GO:0005737">
    <property type="term" value="C:cytoplasm"/>
    <property type="evidence" value="ECO:0007669"/>
    <property type="project" value="UniProtKB-UniRule"/>
</dbReference>
<evidence type="ECO:0000256" key="2">
    <source>
        <dbReference type="SAM" id="MobiDB-lite"/>
    </source>
</evidence>
<keyword evidence="1" id="KW-0133">Cell shape</keyword>
<organism evidence="5 6">
    <name type="scientific">Candidatus Neomicrothrix parvicella RN1</name>
    <dbReference type="NCBI Taxonomy" id="1229780"/>
    <lineage>
        <taxon>Bacteria</taxon>
        <taxon>Bacillati</taxon>
        <taxon>Actinomycetota</taxon>
        <taxon>Acidimicrobiia</taxon>
        <taxon>Acidimicrobiales</taxon>
        <taxon>Microthrixaceae</taxon>
        <taxon>Candidatus Neomicrothrix</taxon>
    </lineage>
</organism>
<keyword evidence="1" id="KW-0961">Cell wall biogenesis/degradation</keyword>
<dbReference type="InterPro" id="IPR058740">
    <property type="entry name" value="MurL_N"/>
</dbReference>
<comment type="pathway">
    <text evidence="1">Cell wall biogenesis; peptidoglycan biosynthesis.</text>
</comment>
<keyword evidence="6" id="KW-1185">Reference proteome</keyword>
<protein>
    <recommendedName>
        <fullName evidence="1">UDP-N-acetyl-alpha-D-muramoyl-L-alanyl-L-glutamate epimerase</fullName>
        <ecNumber evidence="1">5.1.1.23</ecNumber>
    </recommendedName>
    <alternativeName>
        <fullName evidence="1">UDP-MurNAc-L-Ala-L-Glu epimerase</fullName>
    </alternativeName>
</protein>
<dbReference type="InterPro" id="IPR058741">
    <property type="entry name" value="MurL_C"/>
</dbReference>
<comment type="caution">
    <text evidence="5">The sequence shown here is derived from an EMBL/GenBank/DDBJ whole genome shotgun (WGS) entry which is preliminary data.</text>
</comment>
<dbReference type="GO" id="GO:0008360">
    <property type="term" value="P:regulation of cell shape"/>
    <property type="evidence" value="ECO:0007669"/>
    <property type="project" value="UniProtKB-KW"/>
</dbReference>
<proteinExistence type="inferred from homology"/>
<dbReference type="RefSeq" id="WP_012230823.1">
    <property type="nucleotide sequence ID" value="NZ_HG422565.1"/>
</dbReference>
<dbReference type="EMBL" id="CANL01000078">
    <property type="protein sequence ID" value="CCM65778.1"/>
    <property type="molecule type" value="Genomic_DNA"/>
</dbReference>
<dbReference type="eggNOG" id="COG1365">
    <property type="taxonomic scope" value="Bacteria"/>
</dbReference>
<gene>
    <name evidence="1" type="primary">murL</name>
    <name evidence="5" type="ORF">BN381_80308</name>
</gene>
<dbReference type="HAMAP" id="MF_02209">
    <property type="entry name" value="MurL"/>
    <property type="match status" value="1"/>
</dbReference>
<dbReference type="GO" id="GO:0071555">
    <property type="term" value="P:cell wall organization"/>
    <property type="evidence" value="ECO:0007669"/>
    <property type="project" value="UniProtKB-KW"/>
</dbReference>
<reference evidence="5 6" key="1">
    <citation type="journal article" date="2013" name="ISME J.">
        <title>Metabolic model for the filamentous 'Candidatus Microthrix parvicella' based on genomic and metagenomic analyses.</title>
        <authorList>
            <person name="Jon McIlroy S."/>
            <person name="Kristiansen R."/>
            <person name="Albertsen M."/>
            <person name="Michael Karst S."/>
            <person name="Rossetti S."/>
            <person name="Lund Nielsen J."/>
            <person name="Tandoi V."/>
            <person name="James Seviour R."/>
            <person name="Nielsen P.H."/>
        </authorList>
    </citation>
    <scope>NUCLEOTIDE SEQUENCE [LARGE SCALE GENOMIC DNA]</scope>
    <source>
        <strain evidence="5 6">RN1</strain>
    </source>
</reference>
<dbReference type="OrthoDB" id="9768152at2"/>
<dbReference type="EC" id="5.1.1.23" evidence="1"/>
<evidence type="ECO:0000313" key="5">
    <source>
        <dbReference type="EMBL" id="CCM65778.1"/>
    </source>
</evidence>